<organism evidence="4 5">
    <name type="scientific">Coilia grayii</name>
    <name type="common">Gray's grenadier anchovy</name>
    <dbReference type="NCBI Taxonomy" id="363190"/>
    <lineage>
        <taxon>Eukaryota</taxon>
        <taxon>Metazoa</taxon>
        <taxon>Chordata</taxon>
        <taxon>Craniata</taxon>
        <taxon>Vertebrata</taxon>
        <taxon>Euteleostomi</taxon>
        <taxon>Actinopterygii</taxon>
        <taxon>Neopterygii</taxon>
        <taxon>Teleostei</taxon>
        <taxon>Clupei</taxon>
        <taxon>Clupeiformes</taxon>
        <taxon>Clupeoidei</taxon>
        <taxon>Engraulidae</taxon>
        <taxon>Coilinae</taxon>
        <taxon>Coilia</taxon>
    </lineage>
</organism>
<dbReference type="PANTHER" id="PTHR47011:SF1">
    <property type="entry name" value="CD226 ANTIGEN"/>
    <property type="match status" value="1"/>
</dbReference>
<feature type="transmembrane region" description="Helical" evidence="2">
    <location>
        <begin position="160"/>
        <end position="182"/>
    </location>
</feature>
<gene>
    <name evidence="4" type="ORF">ACEWY4_025420</name>
</gene>
<comment type="caution">
    <text evidence="4">The sequence shown here is derived from an EMBL/GenBank/DDBJ whole genome shotgun (WGS) entry which is preliminary data.</text>
</comment>
<feature type="region of interest" description="Disordered" evidence="1">
    <location>
        <begin position="246"/>
        <end position="281"/>
    </location>
</feature>
<keyword evidence="5" id="KW-1185">Reference proteome</keyword>
<evidence type="ECO:0000256" key="3">
    <source>
        <dbReference type="SAM" id="SignalP"/>
    </source>
</evidence>
<evidence type="ECO:0000313" key="4">
    <source>
        <dbReference type="EMBL" id="KAL2079676.1"/>
    </source>
</evidence>
<keyword evidence="2" id="KW-0812">Transmembrane</keyword>
<feature type="signal peptide" evidence="3">
    <location>
        <begin position="1"/>
        <end position="26"/>
    </location>
</feature>
<proteinExistence type="predicted"/>
<dbReference type="EMBL" id="JBHFQA010000022">
    <property type="protein sequence ID" value="KAL2079676.1"/>
    <property type="molecule type" value="Genomic_DNA"/>
</dbReference>
<keyword evidence="2" id="KW-0472">Membrane</keyword>
<reference evidence="4 5" key="1">
    <citation type="submission" date="2024-09" db="EMBL/GenBank/DDBJ databases">
        <title>A chromosome-level genome assembly of Gray's grenadier anchovy, Coilia grayii.</title>
        <authorList>
            <person name="Fu Z."/>
        </authorList>
    </citation>
    <scope>NUCLEOTIDE SEQUENCE [LARGE SCALE GENOMIC DNA]</scope>
    <source>
        <strain evidence="4">G4</strain>
        <tissue evidence="4">Muscle</tissue>
    </source>
</reference>
<name>A0ABD1IXM0_9TELE</name>
<keyword evidence="3" id="KW-0732">Signal</keyword>
<keyword evidence="2" id="KW-1133">Transmembrane helix</keyword>
<dbReference type="AlphaFoldDB" id="A0ABD1IXM0"/>
<dbReference type="Gene3D" id="2.60.40.10">
    <property type="entry name" value="Immunoglobulins"/>
    <property type="match status" value="1"/>
</dbReference>
<dbReference type="InterPro" id="IPR042842">
    <property type="entry name" value="CD226"/>
</dbReference>
<dbReference type="Proteomes" id="UP001591681">
    <property type="component" value="Unassembled WGS sequence"/>
</dbReference>
<sequence>MAQRLTPKKSIICALMVFVFPHAGISNKGLSITQTREEGTIILTCHLSDRDRNITVSQTGWMIAIGQNKTNLGTFHPDHGTYVSPQYRERVEIHSHPSTPHRTSLGLKDWPMNESSHFCCVFHTFPSGKLERCTSISHISADALTREETVGGDQRLAGRWTLLAGGTILAVSILSMCIFFCWRNILKRARVFEIQSAHSEGADSQPDSEAHAESTPQPSVSLGFEPSKLYAKIKQDLYYGRLWKSYQGRPQPREPGSLPTPRKIYSVVGEHSPPQKNKEES</sequence>
<evidence type="ECO:0000256" key="1">
    <source>
        <dbReference type="SAM" id="MobiDB-lite"/>
    </source>
</evidence>
<evidence type="ECO:0000256" key="2">
    <source>
        <dbReference type="SAM" id="Phobius"/>
    </source>
</evidence>
<feature type="chain" id="PRO_5044825347" evidence="3">
    <location>
        <begin position="27"/>
        <end position="281"/>
    </location>
</feature>
<protein>
    <submittedName>
        <fullName evidence="4">Uncharacterized protein</fullName>
    </submittedName>
</protein>
<evidence type="ECO:0000313" key="5">
    <source>
        <dbReference type="Proteomes" id="UP001591681"/>
    </source>
</evidence>
<accession>A0ABD1IXM0</accession>
<dbReference type="PANTHER" id="PTHR47011">
    <property type="entry name" value="CD226 ANTIGEN"/>
    <property type="match status" value="1"/>
</dbReference>
<dbReference type="InterPro" id="IPR013783">
    <property type="entry name" value="Ig-like_fold"/>
</dbReference>
<feature type="region of interest" description="Disordered" evidence="1">
    <location>
        <begin position="200"/>
        <end position="223"/>
    </location>
</feature>